<name>A0A1H3XXI6_9BACI</name>
<keyword evidence="3" id="KW-1185">Reference proteome</keyword>
<protein>
    <submittedName>
        <fullName evidence="2">Hemerythrin HHE cation binding domain-containing protein</fullName>
    </submittedName>
</protein>
<dbReference type="AlphaFoldDB" id="A0A1H3XXI6"/>
<evidence type="ECO:0000259" key="1">
    <source>
        <dbReference type="Pfam" id="PF01814"/>
    </source>
</evidence>
<dbReference type="InterPro" id="IPR012312">
    <property type="entry name" value="Hemerythrin-like"/>
</dbReference>
<dbReference type="STRING" id="571932.SAMN05421743_102277"/>
<gene>
    <name evidence="2" type="ORF">SAMN05421743_102277</name>
</gene>
<sequence>MIWRRSSLYQGITYKSIVGEVTSVIHHMVYNNNIVFISIGGRKDMKRHEALYPLSHHHHHALVTAVELKKAGTEKTEKSLQEYRRSVIDFWNQDGRGHFRDEEEVLLPLYAQYGNVDQEPIRKMLIQHAQIRGMVEQIREQPRLTAEQFRELGELLDDHVRLEERTIFPMIEEAVPKKLLYQANGRFHRDSVSGR</sequence>
<dbReference type="Proteomes" id="UP000198584">
    <property type="component" value="Unassembled WGS sequence"/>
</dbReference>
<reference evidence="2 3" key="1">
    <citation type="submission" date="2016-10" db="EMBL/GenBank/DDBJ databases">
        <authorList>
            <person name="de Groot N.N."/>
        </authorList>
    </citation>
    <scope>NUCLEOTIDE SEQUENCE [LARGE SCALE GENOMIC DNA]</scope>
    <source>
        <strain evidence="2 3">CCM7597</strain>
    </source>
</reference>
<proteinExistence type="predicted"/>
<organism evidence="2 3">
    <name type="scientific">Thalassobacillus cyri</name>
    <dbReference type="NCBI Taxonomy" id="571932"/>
    <lineage>
        <taxon>Bacteria</taxon>
        <taxon>Bacillati</taxon>
        <taxon>Bacillota</taxon>
        <taxon>Bacilli</taxon>
        <taxon>Bacillales</taxon>
        <taxon>Bacillaceae</taxon>
        <taxon>Thalassobacillus</taxon>
    </lineage>
</organism>
<feature type="domain" description="Hemerythrin-like" evidence="1">
    <location>
        <begin position="56"/>
        <end position="171"/>
    </location>
</feature>
<dbReference type="EMBL" id="FNQR01000002">
    <property type="protein sequence ID" value="SEA03571.1"/>
    <property type="molecule type" value="Genomic_DNA"/>
</dbReference>
<dbReference type="Gene3D" id="1.20.120.520">
    <property type="entry name" value="nmb1532 protein domain like"/>
    <property type="match status" value="1"/>
</dbReference>
<evidence type="ECO:0000313" key="2">
    <source>
        <dbReference type="EMBL" id="SEA03571.1"/>
    </source>
</evidence>
<accession>A0A1H3XXI6</accession>
<evidence type="ECO:0000313" key="3">
    <source>
        <dbReference type="Proteomes" id="UP000198584"/>
    </source>
</evidence>
<dbReference type="Pfam" id="PF01814">
    <property type="entry name" value="Hemerythrin"/>
    <property type="match status" value="1"/>
</dbReference>